<dbReference type="Proteomes" id="UP000183210">
    <property type="component" value="Unassembled WGS sequence"/>
</dbReference>
<comment type="caution">
    <text evidence="1">The sequence shown here is derived from an EMBL/GenBank/DDBJ whole genome shotgun (WGS) entry which is preliminary data.</text>
</comment>
<proteinExistence type="predicted"/>
<accession>A0A9X8QIK5</accession>
<dbReference type="EMBL" id="FOEV01000003">
    <property type="protein sequence ID" value="SEQ06611.1"/>
    <property type="molecule type" value="Genomic_DNA"/>
</dbReference>
<evidence type="ECO:0000313" key="1">
    <source>
        <dbReference type="EMBL" id="SEQ06611.1"/>
    </source>
</evidence>
<evidence type="ECO:0000313" key="2">
    <source>
        <dbReference type="Proteomes" id="UP000183210"/>
    </source>
</evidence>
<protein>
    <submittedName>
        <fullName evidence="1">Uncharacterized protein</fullName>
    </submittedName>
</protein>
<organism evidence="1 2">
    <name type="scientific">Pseudomonas lutea</name>
    <dbReference type="NCBI Taxonomy" id="243924"/>
    <lineage>
        <taxon>Bacteria</taxon>
        <taxon>Pseudomonadati</taxon>
        <taxon>Pseudomonadota</taxon>
        <taxon>Gammaproteobacteria</taxon>
        <taxon>Pseudomonadales</taxon>
        <taxon>Pseudomonadaceae</taxon>
        <taxon>Pseudomonas</taxon>
    </lineage>
</organism>
<reference evidence="1 2" key="1">
    <citation type="submission" date="2016-10" db="EMBL/GenBank/DDBJ databases">
        <authorList>
            <person name="Varghese N."/>
            <person name="Submissions S."/>
        </authorList>
    </citation>
    <scope>NUCLEOTIDE SEQUENCE [LARGE SCALE GENOMIC DNA]</scope>
    <source>
        <strain evidence="1 2">LMG 21974</strain>
    </source>
</reference>
<sequence>MIRIQGKIGAWPVDLTVELEAEDWTRLAEGLNHAQPVPSNTPVPVPKTRSDPLWESVLALVEQERRIEGPHLLSALEKLAGNVGSAKQLIVRLRHNPNIRIEKIDEAQVFVWAGAGQEPAPDGHQ</sequence>
<gene>
    <name evidence="1" type="ORF">SAMN05216409_103418</name>
</gene>
<name>A0A9X8QIK5_9PSED</name>
<dbReference type="RefSeq" id="WP_074823411.1">
    <property type="nucleotide sequence ID" value="NZ_FOEV01000003.1"/>
</dbReference>
<dbReference type="GeneID" id="300265923"/>
<dbReference type="AlphaFoldDB" id="A0A9X8QIK5"/>